<evidence type="ECO:0000313" key="9">
    <source>
        <dbReference type="EMBL" id="PSK96355.1"/>
    </source>
</evidence>
<dbReference type="Gene3D" id="1.10.10.1590">
    <property type="entry name" value="NADH-quinone oxidoreductase subunit E"/>
    <property type="match status" value="1"/>
</dbReference>
<organism evidence="9 10">
    <name type="scientific">Haloactinopolyspora alba</name>
    <dbReference type="NCBI Taxonomy" id="648780"/>
    <lineage>
        <taxon>Bacteria</taxon>
        <taxon>Bacillati</taxon>
        <taxon>Actinomycetota</taxon>
        <taxon>Actinomycetes</taxon>
        <taxon>Jiangellales</taxon>
        <taxon>Jiangellaceae</taxon>
        <taxon>Haloactinopolyspora</taxon>
    </lineage>
</organism>
<evidence type="ECO:0000256" key="5">
    <source>
        <dbReference type="ARBA" id="ARBA00023014"/>
    </source>
</evidence>
<evidence type="ECO:0000313" key="10">
    <source>
        <dbReference type="Proteomes" id="UP000243528"/>
    </source>
</evidence>
<dbReference type="Gene3D" id="3.40.30.10">
    <property type="entry name" value="Glutaredoxin"/>
    <property type="match status" value="1"/>
</dbReference>
<evidence type="ECO:0000256" key="4">
    <source>
        <dbReference type="ARBA" id="ARBA00023004"/>
    </source>
</evidence>
<comment type="similarity">
    <text evidence="1">Belongs to the complex I 24 kDa subunit family.</text>
</comment>
<feature type="binding site" evidence="7">
    <location>
        <position position="101"/>
    </location>
    <ligand>
        <name>[2Fe-2S] cluster</name>
        <dbReference type="ChEBI" id="CHEBI:190135"/>
    </ligand>
</feature>
<dbReference type="EMBL" id="PYGE01000026">
    <property type="protein sequence ID" value="PSK96355.1"/>
    <property type="molecule type" value="Genomic_DNA"/>
</dbReference>
<dbReference type="Proteomes" id="UP000243528">
    <property type="component" value="Unassembled WGS sequence"/>
</dbReference>
<evidence type="ECO:0000256" key="7">
    <source>
        <dbReference type="PIRSR" id="PIRSR000216-1"/>
    </source>
</evidence>
<dbReference type="PANTHER" id="PTHR10371:SF3">
    <property type="entry name" value="NADH DEHYDROGENASE [UBIQUINONE] FLAVOPROTEIN 2, MITOCHONDRIAL"/>
    <property type="match status" value="1"/>
</dbReference>
<dbReference type="PIRSF" id="PIRSF000216">
    <property type="entry name" value="NADH_DH_24kDa"/>
    <property type="match status" value="1"/>
</dbReference>
<dbReference type="InterPro" id="IPR041921">
    <property type="entry name" value="NuoE_N"/>
</dbReference>
<comment type="cofactor">
    <cofactor evidence="7">
        <name>[2Fe-2S] cluster</name>
        <dbReference type="ChEBI" id="CHEBI:190135"/>
    </cofactor>
    <text evidence="7">Binds 1 [2Fe-2S] cluster.</text>
</comment>
<dbReference type="Pfam" id="PF01257">
    <property type="entry name" value="2Fe-2S_thioredx"/>
    <property type="match status" value="1"/>
</dbReference>
<feature type="binding site" evidence="7">
    <location>
        <position position="142"/>
    </location>
    <ligand>
        <name>[2Fe-2S] cluster</name>
        <dbReference type="ChEBI" id="CHEBI:190135"/>
    </ligand>
</feature>
<protein>
    <submittedName>
        <fullName evidence="9">NADH dehydrogenase subunit E</fullName>
    </submittedName>
</protein>
<feature type="region of interest" description="Disordered" evidence="8">
    <location>
        <begin position="1"/>
        <end position="23"/>
    </location>
</feature>
<keyword evidence="2 7" id="KW-0001">2Fe-2S</keyword>
<sequence length="245" mass="26650">MSVQGRDDEETNERMSSEPVTQLGEQARAEMLEIVARYPEAQSALLPMLHLVQAYEGYVTPAGIEMCAEVLGITEAEVAAVATFYTMYKRRPVGEYHVGVCTNTLCAIMGGDRIWEDLSGHLGIGHDETTEDGKISLERVECNAACDFAPVMVVNWEFADNQTPESARELVDRLRGGEQVSSTRGPRVCSWKQAERILAGFGDDAADEGVQAGPASLVGRELADERGWTAPQGGQQAIEGRGEKK</sequence>
<gene>
    <name evidence="9" type="ORF">CLV30_12614</name>
</gene>
<dbReference type="FunFam" id="1.10.10.1590:FF:000001">
    <property type="entry name" value="NADH-quinone oxidoreductase subunit E"/>
    <property type="match status" value="1"/>
</dbReference>
<dbReference type="GO" id="GO:0003954">
    <property type="term" value="F:NADH dehydrogenase activity"/>
    <property type="evidence" value="ECO:0007669"/>
    <property type="project" value="TreeGrafter"/>
</dbReference>
<evidence type="ECO:0000256" key="6">
    <source>
        <dbReference type="ARBA" id="ARBA00034078"/>
    </source>
</evidence>
<feature type="binding site" evidence="7">
    <location>
        <position position="106"/>
    </location>
    <ligand>
        <name>[2Fe-2S] cluster</name>
        <dbReference type="ChEBI" id="CHEBI:190135"/>
    </ligand>
</feature>
<proteinExistence type="inferred from homology"/>
<evidence type="ECO:0000256" key="2">
    <source>
        <dbReference type="ARBA" id="ARBA00022714"/>
    </source>
</evidence>
<evidence type="ECO:0000256" key="1">
    <source>
        <dbReference type="ARBA" id="ARBA00010643"/>
    </source>
</evidence>
<dbReference type="InterPro" id="IPR002023">
    <property type="entry name" value="NuoE-like"/>
</dbReference>
<evidence type="ECO:0000256" key="3">
    <source>
        <dbReference type="ARBA" id="ARBA00022723"/>
    </source>
</evidence>
<feature type="binding site" evidence="7">
    <location>
        <position position="146"/>
    </location>
    <ligand>
        <name>[2Fe-2S] cluster</name>
        <dbReference type="ChEBI" id="CHEBI:190135"/>
    </ligand>
</feature>
<dbReference type="GO" id="GO:0051537">
    <property type="term" value="F:2 iron, 2 sulfur cluster binding"/>
    <property type="evidence" value="ECO:0007669"/>
    <property type="project" value="UniProtKB-KW"/>
</dbReference>
<dbReference type="AlphaFoldDB" id="A0A2P8DGL1"/>
<keyword evidence="4 7" id="KW-0408">Iron</keyword>
<keyword evidence="3 7" id="KW-0479">Metal-binding</keyword>
<comment type="cofactor">
    <cofactor evidence="6">
        <name>[2Fe-2S] cluster</name>
        <dbReference type="ChEBI" id="CHEBI:190135"/>
    </cofactor>
</comment>
<dbReference type="CDD" id="cd03064">
    <property type="entry name" value="TRX_Fd_NuoE"/>
    <property type="match status" value="1"/>
</dbReference>
<comment type="caution">
    <text evidence="9">The sequence shown here is derived from an EMBL/GenBank/DDBJ whole genome shotgun (WGS) entry which is preliminary data.</text>
</comment>
<dbReference type="InterPro" id="IPR042128">
    <property type="entry name" value="NuoE_dom"/>
</dbReference>
<accession>A0A2P8DGL1</accession>
<dbReference type="InterPro" id="IPR036249">
    <property type="entry name" value="Thioredoxin-like_sf"/>
</dbReference>
<reference evidence="9 10" key="1">
    <citation type="submission" date="2018-03" db="EMBL/GenBank/DDBJ databases">
        <title>Genomic Encyclopedia of Archaeal and Bacterial Type Strains, Phase II (KMG-II): from individual species to whole genera.</title>
        <authorList>
            <person name="Goeker M."/>
        </authorList>
    </citation>
    <scope>NUCLEOTIDE SEQUENCE [LARGE SCALE GENOMIC DNA]</scope>
    <source>
        <strain evidence="9 10">DSM 45211</strain>
    </source>
</reference>
<evidence type="ECO:0000256" key="8">
    <source>
        <dbReference type="SAM" id="MobiDB-lite"/>
    </source>
</evidence>
<dbReference type="GO" id="GO:0046872">
    <property type="term" value="F:metal ion binding"/>
    <property type="evidence" value="ECO:0007669"/>
    <property type="project" value="UniProtKB-KW"/>
</dbReference>
<dbReference type="SUPFAM" id="SSF52833">
    <property type="entry name" value="Thioredoxin-like"/>
    <property type="match status" value="1"/>
</dbReference>
<keyword evidence="5 7" id="KW-0411">Iron-sulfur</keyword>
<name>A0A2P8DGL1_9ACTN</name>
<feature type="region of interest" description="Disordered" evidence="8">
    <location>
        <begin position="221"/>
        <end position="245"/>
    </location>
</feature>
<keyword evidence="10" id="KW-1185">Reference proteome</keyword>
<dbReference type="NCBIfam" id="NF005721">
    <property type="entry name" value="PRK07539.1-1"/>
    <property type="match status" value="1"/>
</dbReference>
<dbReference type="NCBIfam" id="TIGR01958">
    <property type="entry name" value="nuoE_fam"/>
    <property type="match status" value="1"/>
</dbReference>
<dbReference type="PANTHER" id="PTHR10371">
    <property type="entry name" value="NADH DEHYDROGENASE UBIQUINONE FLAVOPROTEIN 2, MITOCHONDRIAL"/>
    <property type="match status" value="1"/>
</dbReference>